<dbReference type="CDD" id="cd06354">
    <property type="entry name" value="PBP1_PrnA-like"/>
    <property type="match status" value="1"/>
</dbReference>
<dbReference type="RefSeq" id="WP_149890759.1">
    <property type="nucleotide sequence ID" value="NZ_JBHUFA010000001.1"/>
</dbReference>
<name>A0ABW4JW67_9HYPH</name>
<keyword evidence="6" id="KW-0449">Lipoprotein</keyword>
<evidence type="ECO:0000256" key="7">
    <source>
        <dbReference type="SAM" id="SignalP"/>
    </source>
</evidence>
<keyword evidence="3" id="KW-1003">Cell membrane</keyword>
<evidence type="ECO:0000256" key="6">
    <source>
        <dbReference type="ARBA" id="ARBA00023288"/>
    </source>
</evidence>
<feature type="domain" description="ABC transporter substrate-binding protein PnrA-like" evidence="8">
    <location>
        <begin position="32"/>
        <end position="318"/>
    </location>
</feature>
<feature type="signal peptide" evidence="7">
    <location>
        <begin position="1"/>
        <end position="23"/>
    </location>
</feature>
<keyword evidence="5" id="KW-0472">Membrane</keyword>
<dbReference type="Pfam" id="PF02608">
    <property type="entry name" value="Bmp"/>
    <property type="match status" value="1"/>
</dbReference>
<dbReference type="PANTHER" id="PTHR34296:SF2">
    <property type="entry name" value="ABC TRANSPORTER GUANOSINE-BINDING PROTEIN NUPN"/>
    <property type="match status" value="1"/>
</dbReference>
<comment type="similarity">
    <text evidence="2">Belongs to the BMP lipoprotein family.</text>
</comment>
<feature type="chain" id="PRO_5045104187" evidence="7">
    <location>
        <begin position="24"/>
        <end position="332"/>
    </location>
</feature>
<evidence type="ECO:0000259" key="8">
    <source>
        <dbReference type="Pfam" id="PF02608"/>
    </source>
</evidence>
<evidence type="ECO:0000256" key="5">
    <source>
        <dbReference type="ARBA" id="ARBA00023136"/>
    </source>
</evidence>
<evidence type="ECO:0000256" key="2">
    <source>
        <dbReference type="ARBA" id="ARBA00008610"/>
    </source>
</evidence>
<keyword evidence="10" id="KW-1185">Reference proteome</keyword>
<organism evidence="9 10">
    <name type="scientific">Roseibium aestuarii</name>
    <dbReference type="NCBI Taxonomy" id="2600299"/>
    <lineage>
        <taxon>Bacteria</taxon>
        <taxon>Pseudomonadati</taxon>
        <taxon>Pseudomonadota</taxon>
        <taxon>Alphaproteobacteria</taxon>
        <taxon>Hyphomicrobiales</taxon>
        <taxon>Stappiaceae</taxon>
        <taxon>Roseibium</taxon>
    </lineage>
</organism>
<dbReference type="Proteomes" id="UP001597327">
    <property type="component" value="Unassembled WGS sequence"/>
</dbReference>
<dbReference type="SUPFAM" id="SSF53822">
    <property type="entry name" value="Periplasmic binding protein-like I"/>
    <property type="match status" value="1"/>
</dbReference>
<comment type="subcellular location">
    <subcellularLocation>
        <location evidence="1">Cell membrane</location>
        <topology evidence="1">Lipid-anchor</topology>
    </subcellularLocation>
</comment>
<evidence type="ECO:0000313" key="10">
    <source>
        <dbReference type="Proteomes" id="UP001597327"/>
    </source>
</evidence>
<evidence type="ECO:0000313" key="9">
    <source>
        <dbReference type="EMBL" id="MFD1695509.1"/>
    </source>
</evidence>
<dbReference type="PANTHER" id="PTHR34296">
    <property type="entry name" value="TRANSCRIPTIONAL ACTIVATOR PROTEIN MED"/>
    <property type="match status" value="1"/>
</dbReference>
<reference evidence="10" key="1">
    <citation type="journal article" date="2019" name="Int. J. Syst. Evol. Microbiol.">
        <title>The Global Catalogue of Microorganisms (GCM) 10K type strain sequencing project: providing services to taxonomists for standard genome sequencing and annotation.</title>
        <authorList>
            <consortium name="The Broad Institute Genomics Platform"/>
            <consortium name="The Broad Institute Genome Sequencing Center for Infectious Disease"/>
            <person name="Wu L."/>
            <person name="Ma J."/>
        </authorList>
    </citation>
    <scope>NUCLEOTIDE SEQUENCE [LARGE SCALE GENOMIC DNA]</scope>
    <source>
        <strain evidence="10">JCM 3369</strain>
    </source>
</reference>
<protein>
    <submittedName>
        <fullName evidence="9">BMP family protein</fullName>
    </submittedName>
</protein>
<dbReference type="InterPro" id="IPR003760">
    <property type="entry name" value="PnrA-like"/>
</dbReference>
<evidence type="ECO:0000256" key="1">
    <source>
        <dbReference type="ARBA" id="ARBA00004193"/>
    </source>
</evidence>
<sequence>MKKLLTISVSTLAGLAFSAAAMAADINPAVLYDLGGKFDKSFNEAAFTGAEKFKADTGIGYRDFEIQNDAQREQALRNFAKRGQSPIIAIGFSQANAVEKVAKEFPDIQFAIVDSVIDLPNVRSIVFKEHEGSYIVGVAAALASKTGKVGFVGGMDIGLIRKFACGYKQGVMSVKSDAEVFENMTGDTGAAWNDPVKGGELAKSQFDKGADVVYHAAGGTGIGVLQAAHDAGKLGIGVDSNQNGLFPGSVLTSMLKRVDVAVAKTFEDAKNDAWSSGVQVLGLAEGGVDWALDDNNASLVNADMKAAVEKAKADIISGTVVVHDYMADNTCP</sequence>
<accession>A0ABW4JW67</accession>
<comment type="caution">
    <text evidence="9">The sequence shown here is derived from an EMBL/GenBank/DDBJ whole genome shotgun (WGS) entry which is preliminary data.</text>
</comment>
<dbReference type="EMBL" id="JBHUFA010000001">
    <property type="protein sequence ID" value="MFD1695509.1"/>
    <property type="molecule type" value="Genomic_DNA"/>
</dbReference>
<keyword evidence="4 7" id="KW-0732">Signal</keyword>
<evidence type="ECO:0000256" key="3">
    <source>
        <dbReference type="ARBA" id="ARBA00022475"/>
    </source>
</evidence>
<evidence type="ECO:0000256" key="4">
    <source>
        <dbReference type="ARBA" id="ARBA00022729"/>
    </source>
</evidence>
<dbReference type="InterPro" id="IPR050957">
    <property type="entry name" value="BMP_lipoprotein"/>
</dbReference>
<gene>
    <name evidence="9" type="ORF">ACFSC7_08265</name>
</gene>
<dbReference type="Gene3D" id="3.40.50.2300">
    <property type="match status" value="2"/>
</dbReference>
<dbReference type="InterPro" id="IPR028082">
    <property type="entry name" value="Peripla_BP_I"/>
</dbReference>
<proteinExistence type="inferred from homology"/>